<dbReference type="InterPro" id="IPR005174">
    <property type="entry name" value="KIB1-4_b-propeller"/>
</dbReference>
<dbReference type="AlphaFoldDB" id="V4NJI0"/>
<accession>V4NJI0</accession>
<reference evidence="2 3" key="1">
    <citation type="journal article" date="2013" name="Front. Plant Sci.">
        <title>The Reference Genome of the Halophytic Plant Eutrema salsugineum.</title>
        <authorList>
            <person name="Yang R."/>
            <person name="Jarvis D.E."/>
            <person name="Chen H."/>
            <person name="Beilstein M.A."/>
            <person name="Grimwood J."/>
            <person name="Jenkins J."/>
            <person name="Shu S."/>
            <person name="Prochnik S."/>
            <person name="Xin M."/>
            <person name="Ma C."/>
            <person name="Schmutz J."/>
            <person name="Wing R.A."/>
            <person name="Mitchell-Olds T."/>
            <person name="Schumaker K.S."/>
            <person name="Wang X."/>
        </authorList>
    </citation>
    <scope>NUCLEOTIDE SEQUENCE [LARGE SCALE GENOMIC DNA]</scope>
</reference>
<protein>
    <recommendedName>
        <fullName evidence="1">KIB1-4 beta-propeller domain-containing protein</fullName>
    </recommendedName>
</protein>
<evidence type="ECO:0000313" key="3">
    <source>
        <dbReference type="Proteomes" id="UP000030689"/>
    </source>
</evidence>
<dbReference type="Gene3D" id="1.20.1280.50">
    <property type="match status" value="1"/>
</dbReference>
<proteinExistence type="predicted"/>
<name>V4NJI0_EUTSA</name>
<dbReference type="Proteomes" id="UP000030689">
    <property type="component" value="Unassembled WGS sequence"/>
</dbReference>
<dbReference type="KEGG" id="eus:EUTSA_v10000613mg"/>
<evidence type="ECO:0000313" key="2">
    <source>
        <dbReference type="EMBL" id="ESQ46456.1"/>
    </source>
</evidence>
<evidence type="ECO:0000259" key="1">
    <source>
        <dbReference type="Pfam" id="PF03478"/>
    </source>
</evidence>
<dbReference type="PANTHER" id="PTHR47123">
    <property type="entry name" value="F-BOX PROTEIN SKIP23"/>
    <property type="match status" value="1"/>
</dbReference>
<dbReference type="PANTHER" id="PTHR47123:SF19">
    <property type="entry name" value="DUF295 DOMAIN-CONTAINING PROTEIN"/>
    <property type="match status" value="1"/>
</dbReference>
<dbReference type="OMA" id="SHEACAF"/>
<dbReference type="Gramene" id="ESQ46456">
    <property type="protein sequence ID" value="ESQ46456"/>
    <property type="gene ID" value="EUTSA_v10000613mg"/>
</dbReference>
<organism evidence="2 3">
    <name type="scientific">Eutrema salsugineum</name>
    <name type="common">Saltwater cress</name>
    <name type="synonym">Sisymbrium salsugineum</name>
    <dbReference type="NCBI Taxonomy" id="72664"/>
    <lineage>
        <taxon>Eukaryota</taxon>
        <taxon>Viridiplantae</taxon>
        <taxon>Streptophyta</taxon>
        <taxon>Embryophyta</taxon>
        <taxon>Tracheophyta</taxon>
        <taxon>Spermatophyta</taxon>
        <taxon>Magnoliopsida</taxon>
        <taxon>eudicotyledons</taxon>
        <taxon>Gunneridae</taxon>
        <taxon>Pentapetalae</taxon>
        <taxon>rosids</taxon>
        <taxon>malvids</taxon>
        <taxon>Brassicales</taxon>
        <taxon>Brassicaceae</taxon>
        <taxon>Eutremeae</taxon>
        <taxon>Eutrema</taxon>
    </lineage>
</organism>
<gene>
    <name evidence="2" type="ORF">EUTSA_v10000613mg</name>
</gene>
<dbReference type="InterPro" id="IPR051304">
    <property type="entry name" value="SCF_F-box_domain"/>
</dbReference>
<dbReference type="Pfam" id="PF03478">
    <property type="entry name" value="Beta-prop_KIB1-4"/>
    <property type="match status" value="1"/>
</dbReference>
<dbReference type="EMBL" id="KI517426">
    <property type="protein sequence ID" value="ESQ46456.1"/>
    <property type="molecule type" value="Genomic_DNA"/>
</dbReference>
<sequence>MIPDWTQLPQELLHIIKEKLENCFDVVHARSVCTSWRSTFPFPASLLRQSYSLPLYPIEMESLCSLEKIPFFLCRVPTAAESASEYFLGGICRDESEDYSQFPSPPQCSLRLKLPGSNPTLKNMLDCQIFSVGHHYRMICWHQGLRITFKDVAFLPLNKEGGAEFVVIRSYSRTLVVFTSVEKRWLQLKDVPDTTCLDLVAFRGRFYAAFRNKDVFVIDPYLLKATRLMPSEHLNGFFHVIPSGDDELFLVEKFLSTTPHAAGLKCRVRRLDEEAGKWVKVTDLGDRVLFAGYGANNSCSTKQLPDGCGLSRNSIFFTERPGHANFIFKYAAGSGDWELSRESCVFNVILMPVILDYPLRSW</sequence>
<feature type="domain" description="KIB1-4 beta-propeller" evidence="1">
    <location>
        <begin position="157"/>
        <end position="328"/>
    </location>
</feature>
<keyword evidence="3" id="KW-1185">Reference proteome</keyword>